<keyword evidence="2" id="KW-0217">Developmental protein</keyword>
<dbReference type="PROSITE" id="PS50090">
    <property type="entry name" value="MYB_LIKE"/>
    <property type="match status" value="2"/>
</dbReference>
<keyword evidence="8" id="KW-0010">Activator</keyword>
<evidence type="ECO:0000256" key="3">
    <source>
        <dbReference type="ARBA" id="ARBA00022737"/>
    </source>
</evidence>
<evidence type="ECO:0000256" key="1">
    <source>
        <dbReference type="ARBA" id="ARBA00004123"/>
    </source>
</evidence>
<dbReference type="PROSITE" id="PS00175">
    <property type="entry name" value="PG_MUTASE"/>
    <property type="match status" value="1"/>
</dbReference>
<evidence type="ECO:0000259" key="15">
    <source>
        <dbReference type="PROSITE" id="PS51294"/>
    </source>
</evidence>
<feature type="domain" description="HTH myb-type" evidence="15">
    <location>
        <begin position="27"/>
        <end position="77"/>
    </location>
</feature>
<feature type="region of interest" description="Disordered" evidence="13">
    <location>
        <begin position="1"/>
        <end position="35"/>
    </location>
</feature>
<comment type="subcellular location">
    <subcellularLocation>
        <location evidence="1">Nucleus</location>
    </subcellularLocation>
</comment>
<evidence type="ECO:0000256" key="2">
    <source>
        <dbReference type="ARBA" id="ARBA00022473"/>
    </source>
</evidence>
<dbReference type="InterPro" id="IPR009057">
    <property type="entry name" value="Homeodomain-like_sf"/>
</dbReference>
<dbReference type="InterPro" id="IPR017930">
    <property type="entry name" value="Myb_dom"/>
</dbReference>
<dbReference type="Proteomes" id="UP000324705">
    <property type="component" value="Chromosome 6A"/>
</dbReference>
<keyword evidence="7" id="KW-0238">DNA-binding</keyword>
<dbReference type="Gene3D" id="1.10.10.60">
    <property type="entry name" value="Homeodomain-like"/>
    <property type="match status" value="2"/>
</dbReference>
<dbReference type="PANTHER" id="PTHR47995">
    <property type="entry name" value="TRANSCRIPTION FACTOR MYB33-RELATED"/>
    <property type="match status" value="1"/>
</dbReference>
<gene>
    <name evidence="16" type="ORF">TRITD_6Av1G046350</name>
</gene>
<evidence type="ECO:0000256" key="9">
    <source>
        <dbReference type="ARBA" id="ARBA00023163"/>
    </source>
</evidence>
<evidence type="ECO:0000256" key="6">
    <source>
        <dbReference type="ARBA" id="ARBA00023089"/>
    </source>
</evidence>
<keyword evidence="4" id="KW-0221">Differentiation</keyword>
<evidence type="ECO:0000313" key="17">
    <source>
        <dbReference type="Proteomes" id="UP000324705"/>
    </source>
</evidence>
<evidence type="ECO:0000256" key="11">
    <source>
        <dbReference type="ARBA" id="ARBA00071221"/>
    </source>
</evidence>
<keyword evidence="17" id="KW-1185">Reference proteome</keyword>
<keyword evidence="10" id="KW-0539">Nucleus</keyword>
<evidence type="ECO:0000256" key="8">
    <source>
        <dbReference type="ARBA" id="ARBA00023159"/>
    </source>
</evidence>
<feature type="domain" description="Myb-like" evidence="14">
    <location>
        <begin position="25"/>
        <end position="77"/>
    </location>
</feature>
<dbReference type="GO" id="GO:0003677">
    <property type="term" value="F:DNA binding"/>
    <property type="evidence" value="ECO:0007669"/>
    <property type="project" value="UniProtKB-KW"/>
</dbReference>
<dbReference type="SMART" id="SM00717">
    <property type="entry name" value="SANT"/>
    <property type="match status" value="2"/>
</dbReference>
<dbReference type="PANTHER" id="PTHR47995:SF2">
    <property type="entry name" value="TRANSCRIPTION FACTOR GAMYB"/>
    <property type="match status" value="1"/>
</dbReference>
<keyword evidence="5" id="KW-0805">Transcription regulation</keyword>
<evidence type="ECO:0000256" key="7">
    <source>
        <dbReference type="ARBA" id="ARBA00023125"/>
    </source>
</evidence>
<dbReference type="Gramene" id="TRITD6Av1G046350.2">
    <property type="protein sequence ID" value="TRITD6Av1G046350.2"/>
    <property type="gene ID" value="TRITD6Av1G046350"/>
</dbReference>
<evidence type="ECO:0000313" key="16">
    <source>
        <dbReference type="EMBL" id="VAI44186.1"/>
    </source>
</evidence>
<keyword evidence="6" id="KW-0287">Flowering</keyword>
<dbReference type="AlphaFoldDB" id="A0A9R1AXW1"/>
<feature type="compositionally biased region" description="Low complexity" evidence="13">
    <location>
        <begin position="1"/>
        <end position="15"/>
    </location>
</feature>
<dbReference type="FunFam" id="1.10.10.60:FF:000119">
    <property type="entry name" value="Transcription factor GAMYB"/>
    <property type="match status" value="1"/>
</dbReference>
<evidence type="ECO:0000256" key="5">
    <source>
        <dbReference type="ARBA" id="ARBA00023015"/>
    </source>
</evidence>
<proteinExistence type="predicted"/>
<organism evidence="16 17">
    <name type="scientific">Triticum turgidum subsp. durum</name>
    <name type="common">Durum wheat</name>
    <name type="synonym">Triticum durum</name>
    <dbReference type="NCBI Taxonomy" id="4567"/>
    <lineage>
        <taxon>Eukaryota</taxon>
        <taxon>Viridiplantae</taxon>
        <taxon>Streptophyta</taxon>
        <taxon>Embryophyta</taxon>
        <taxon>Tracheophyta</taxon>
        <taxon>Spermatophyta</taxon>
        <taxon>Magnoliopsida</taxon>
        <taxon>Liliopsida</taxon>
        <taxon>Poales</taxon>
        <taxon>Poaceae</taxon>
        <taxon>BOP clade</taxon>
        <taxon>Pooideae</taxon>
        <taxon>Triticodae</taxon>
        <taxon>Triticeae</taxon>
        <taxon>Triticinae</taxon>
        <taxon>Triticum</taxon>
    </lineage>
</organism>
<dbReference type="PROSITE" id="PS51294">
    <property type="entry name" value="HTH_MYB"/>
    <property type="match status" value="2"/>
</dbReference>
<dbReference type="GO" id="GO:0003824">
    <property type="term" value="F:catalytic activity"/>
    <property type="evidence" value="ECO:0007669"/>
    <property type="project" value="InterPro"/>
</dbReference>
<keyword evidence="9" id="KW-0804">Transcription</keyword>
<dbReference type="CDD" id="cd00167">
    <property type="entry name" value="SANT"/>
    <property type="match status" value="2"/>
</dbReference>
<dbReference type="FunFam" id="1.10.10.60:FF:000001">
    <property type="entry name" value="MYB-related transcription factor"/>
    <property type="match status" value="1"/>
</dbReference>
<evidence type="ECO:0000256" key="13">
    <source>
        <dbReference type="SAM" id="MobiDB-lite"/>
    </source>
</evidence>
<feature type="domain" description="HTH myb-type" evidence="15">
    <location>
        <begin position="78"/>
        <end position="132"/>
    </location>
</feature>
<evidence type="ECO:0000256" key="12">
    <source>
        <dbReference type="ARBA" id="ARBA00078675"/>
    </source>
</evidence>
<reference evidence="16 17" key="1">
    <citation type="submission" date="2017-09" db="EMBL/GenBank/DDBJ databases">
        <authorList>
            <consortium name="International Durum Wheat Genome Sequencing Consortium (IDWGSC)"/>
            <person name="Milanesi L."/>
        </authorList>
    </citation>
    <scope>NUCLEOTIDE SEQUENCE [LARGE SCALE GENOMIC DNA]</scope>
    <source>
        <strain evidence="17">cv. Svevo</strain>
    </source>
</reference>
<dbReference type="GO" id="GO:0009908">
    <property type="term" value="P:flower development"/>
    <property type="evidence" value="ECO:0007669"/>
    <property type="project" value="UniProtKB-KW"/>
</dbReference>
<feature type="domain" description="Myb-like" evidence="14">
    <location>
        <begin position="78"/>
        <end position="128"/>
    </location>
</feature>
<name>A0A9R1AXW1_TRITD</name>
<evidence type="ECO:0000256" key="4">
    <source>
        <dbReference type="ARBA" id="ARBA00022782"/>
    </source>
</evidence>
<dbReference type="GO" id="GO:0005634">
    <property type="term" value="C:nucleus"/>
    <property type="evidence" value="ECO:0007669"/>
    <property type="project" value="UniProtKB-SubCell"/>
</dbReference>
<dbReference type="Pfam" id="PF00249">
    <property type="entry name" value="Myb_DNA-binding"/>
    <property type="match status" value="2"/>
</dbReference>
<dbReference type="GO" id="GO:0009555">
    <property type="term" value="P:pollen development"/>
    <property type="evidence" value="ECO:0007669"/>
    <property type="project" value="UniProtKB-ARBA"/>
</dbReference>
<dbReference type="EMBL" id="LT934121">
    <property type="protein sequence ID" value="VAI44186.1"/>
    <property type="molecule type" value="Genomic_DNA"/>
</dbReference>
<dbReference type="OMA" id="CDCFFGA"/>
<evidence type="ECO:0000256" key="10">
    <source>
        <dbReference type="ARBA" id="ARBA00023242"/>
    </source>
</evidence>
<dbReference type="SUPFAM" id="SSF46689">
    <property type="entry name" value="Homeodomain-like"/>
    <property type="match status" value="1"/>
</dbReference>
<accession>A0A9R1AXW1</accession>
<sequence>MAVEAPQQPEQAAGGSVEQGAAAGGGRLKKGPWTPDEDQLLVEHVRRHGEGSWNAVRRETGLLRCGKSCRLRWANHLRPNLKRGPFSPEEERLILRLHALIGNKWARISAHLPGRTDNEIKNYWNTRLKRRKRAGLALYPPDVEREVALVRAGKLRPIVDADGNASSLQAPLLLDAAADQFAWPAAPPFHPAFNNVAPPQPFQFTGNISHNPQALLAAQVPYLHHDEVSAGLGHANKLYADALGMPPLVPPSAQELPSNQSPADAGGPLEMLVLEQDQRLPGAALLRVTSMPELVYNENDYSAWPSGLSGGSGSRSEGDVTSHYGGKCDCFFGADGVKPAKGMPASLAVAEEEVSGLFGGEELVAVWPDKPPESITKDDFNLQMMEMQHLMPPVPLPADEHGLN</sequence>
<dbReference type="InterPro" id="IPR001005">
    <property type="entry name" value="SANT/Myb"/>
</dbReference>
<evidence type="ECO:0000259" key="14">
    <source>
        <dbReference type="PROSITE" id="PS50090"/>
    </source>
</evidence>
<dbReference type="GO" id="GO:0030154">
    <property type="term" value="P:cell differentiation"/>
    <property type="evidence" value="ECO:0007669"/>
    <property type="project" value="UniProtKB-KW"/>
</dbReference>
<keyword evidence="3" id="KW-0677">Repeat</keyword>
<dbReference type="InterPro" id="IPR001345">
    <property type="entry name" value="PG/BPGM_mutase_AS"/>
</dbReference>
<protein>
    <recommendedName>
        <fullName evidence="11">Transcription factor GAMYB</fullName>
    </recommendedName>
    <alternativeName>
        <fullName evidence="12">OsGAMyb</fullName>
    </alternativeName>
</protein>